<reference evidence="7 8" key="1">
    <citation type="submission" date="2023-04" db="EMBL/GenBank/DDBJ databases">
        <title>Genome of Basidiobolus ranarum AG-B5.</title>
        <authorList>
            <person name="Stajich J.E."/>
            <person name="Carter-House D."/>
            <person name="Gryganskyi A."/>
        </authorList>
    </citation>
    <scope>NUCLEOTIDE SEQUENCE [LARGE SCALE GENOMIC DNA]</scope>
    <source>
        <strain evidence="7 8">AG-B5</strain>
    </source>
</reference>
<evidence type="ECO:0000259" key="6">
    <source>
        <dbReference type="PROSITE" id="PS50157"/>
    </source>
</evidence>
<dbReference type="InterPro" id="IPR013087">
    <property type="entry name" value="Znf_C2H2_type"/>
</dbReference>
<name>A0ABR2WYE9_9FUNG</name>
<feature type="domain" description="C2H2-type" evidence="6">
    <location>
        <begin position="242"/>
        <end position="269"/>
    </location>
</feature>
<keyword evidence="3" id="KW-0862">Zinc</keyword>
<evidence type="ECO:0000256" key="2">
    <source>
        <dbReference type="ARBA" id="ARBA00022771"/>
    </source>
</evidence>
<feature type="compositionally biased region" description="Polar residues" evidence="5">
    <location>
        <begin position="57"/>
        <end position="75"/>
    </location>
</feature>
<comment type="caution">
    <text evidence="7">The sequence shown here is derived from an EMBL/GenBank/DDBJ whole genome shotgun (WGS) entry which is preliminary data.</text>
</comment>
<keyword evidence="1" id="KW-0479">Metal-binding</keyword>
<sequence>MRKSSPERSTSGQLKSKQKETTLNPYPYPREENDSFSRNSQSSKSASEPSVLPNYLYTLTNNRAPNESTINTTSYEPKDNLDLYQANNIVTPPSSKETNRIFVSPIEPKVYVGPSKDWERLVSRSQFNPLTPAIISPKPSTDISQQNERSGFQTANQKTHETIPLDTRESSYCTILKQEASQILESEPTKHNLIDKKEVVDPTTNKKIYTLNSSNSGEPSSKAITKGNSPALLEAEVDGKKHICEECSRSFSRPSALKTHMYTHTGEKPFTCSYHECDKRFSVESNLRRHYRLHLSQERHLNERSSRGPYHPNGNPRTGQPGFYPHS</sequence>
<keyword evidence="2 4" id="KW-0863">Zinc-finger</keyword>
<accession>A0ABR2WYE9</accession>
<dbReference type="SMART" id="SM00355">
    <property type="entry name" value="ZnF_C2H2"/>
    <property type="match status" value="2"/>
</dbReference>
<evidence type="ECO:0000256" key="1">
    <source>
        <dbReference type="ARBA" id="ARBA00022723"/>
    </source>
</evidence>
<dbReference type="PANTHER" id="PTHR23235:SF120">
    <property type="entry name" value="KRUPPEL-LIKE FACTOR 15"/>
    <property type="match status" value="1"/>
</dbReference>
<dbReference type="Proteomes" id="UP001479436">
    <property type="component" value="Unassembled WGS sequence"/>
</dbReference>
<gene>
    <name evidence="7" type="ORF">K7432_004311</name>
</gene>
<feature type="region of interest" description="Disordered" evidence="5">
    <location>
        <begin position="1"/>
        <end position="76"/>
    </location>
</feature>
<evidence type="ECO:0000256" key="5">
    <source>
        <dbReference type="SAM" id="MobiDB-lite"/>
    </source>
</evidence>
<protein>
    <recommendedName>
        <fullName evidence="6">C2H2-type domain-containing protein</fullName>
    </recommendedName>
</protein>
<dbReference type="InterPro" id="IPR036236">
    <property type="entry name" value="Znf_C2H2_sf"/>
</dbReference>
<dbReference type="SUPFAM" id="SSF57667">
    <property type="entry name" value="beta-beta-alpha zinc fingers"/>
    <property type="match status" value="1"/>
</dbReference>
<evidence type="ECO:0000313" key="7">
    <source>
        <dbReference type="EMBL" id="KAK9766553.1"/>
    </source>
</evidence>
<dbReference type="Pfam" id="PF00096">
    <property type="entry name" value="zf-C2H2"/>
    <property type="match status" value="2"/>
</dbReference>
<dbReference type="Gene3D" id="3.30.160.60">
    <property type="entry name" value="Classic Zinc Finger"/>
    <property type="match status" value="2"/>
</dbReference>
<dbReference type="EMBL" id="JASJQH010000146">
    <property type="protein sequence ID" value="KAK9766553.1"/>
    <property type="molecule type" value="Genomic_DNA"/>
</dbReference>
<feature type="compositionally biased region" description="Polar residues" evidence="5">
    <location>
        <begin position="36"/>
        <end position="48"/>
    </location>
</feature>
<evidence type="ECO:0000256" key="4">
    <source>
        <dbReference type="PROSITE-ProRule" id="PRU00042"/>
    </source>
</evidence>
<dbReference type="PROSITE" id="PS50157">
    <property type="entry name" value="ZINC_FINGER_C2H2_2"/>
    <property type="match status" value="2"/>
</dbReference>
<proteinExistence type="predicted"/>
<dbReference type="PANTHER" id="PTHR23235">
    <property type="entry name" value="KRUEPPEL-LIKE TRANSCRIPTION FACTOR"/>
    <property type="match status" value="1"/>
</dbReference>
<organism evidence="7 8">
    <name type="scientific">Basidiobolus ranarum</name>
    <dbReference type="NCBI Taxonomy" id="34480"/>
    <lineage>
        <taxon>Eukaryota</taxon>
        <taxon>Fungi</taxon>
        <taxon>Fungi incertae sedis</taxon>
        <taxon>Zoopagomycota</taxon>
        <taxon>Entomophthoromycotina</taxon>
        <taxon>Basidiobolomycetes</taxon>
        <taxon>Basidiobolales</taxon>
        <taxon>Basidiobolaceae</taxon>
        <taxon>Basidiobolus</taxon>
    </lineage>
</organism>
<feature type="region of interest" description="Disordered" evidence="5">
    <location>
        <begin position="296"/>
        <end position="327"/>
    </location>
</feature>
<dbReference type="PROSITE" id="PS00028">
    <property type="entry name" value="ZINC_FINGER_C2H2_1"/>
    <property type="match status" value="2"/>
</dbReference>
<keyword evidence="8" id="KW-1185">Reference proteome</keyword>
<feature type="compositionally biased region" description="Basic and acidic residues" evidence="5">
    <location>
        <begin position="296"/>
        <end position="306"/>
    </location>
</feature>
<evidence type="ECO:0000313" key="8">
    <source>
        <dbReference type="Proteomes" id="UP001479436"/>
    </source>
</evidence>
<feature type="domain" description="C2H2-type" evidence="6">
    <location>
        <begin position="270"/>
        <end position="299"/>
    </location>
</feature>
<evidence type="ECO:0000256" key="3">
    <source>
        <dbReference type="ARBA" id="ARBA00022833"/>
    </source>
</evidence>